<dbReference type="EMBL" id="WDAX01000005">
    <property type="protein sequence ID" value="KAB6576219.1"/>
    <property type="molecule type" value="Genomic_DNA"/>
</dbReference>
<comment type="caution">
    <text evidence="2">The sequence shown here is derived from an EMBL/GenBank/DDBJ whole genome shotgun (WGS) entry which is preliminary data.</text>
</comment>
<dbReference type="Pfam" id="PF11589">
    <property type="entry name" value="DUF3244"/>
    <property type="match status" value="1"/>
</dbReference>
<name>A0A7J5RYG4_PHOVU</name>
<gene>
    <name evidence="2" type="ORF">GAY76_03425</name>
</gene>
<dbReference type="Gene3D" id="2.60.40.3080">
    <property type="match status" value="1"/>
</dbReference>
<dbReference type="Proteomes" id="UP000462922">
    <property type="component" value="Unassembled WGS sequence"/>
</dbReference>
<sequence length="158" mass="18020">MSHDDCGSRNRHIVTLFLVFVTLLLLQEMDVFSKFVQTKNTMIMRKVLLLLLCCISGVVMAETRKDIDLKKNDVEIRPLSIMSEPTAYQADAVICIWLPNASPYVTVSIVNEETGVQVYFMIYAGINNIQINLENEIEGIYTLKVNLEGTEYTGYFIR</sequence>
<keyword evidence="1" id="KW-0472">Membrane</keyword>
<dbReference type="InterPro" id="IPR021638">
    <property type="entry name" value="DUF3244"/>
</dbReference>
<reference evidence="2 3" key="1">
    <citation type="journal article" date="2019" name="Nat. Med.">
        <title>A library of human gut bacterial isolates paired with longitudinal multiomics data enables mechanistic microbiome research.</title>
        <authorList>
            <person name="Poyet M."/>
            <person name="Groussin M."/>
            <person name="Gibbons S.M."/>
            <person name="Avila-Pacheco J."/>
            <person name="Jiang X."/>
            <person name="Kearney S.M."/>
            <person name="Perrotta A.R."/>
            <person name="Berdy B."/>
            <person name="Zhao S."/>
            <person name="Lieberman T.D."/>
            <person name="Swanson P.K."/>
            <person name="Smith M."/>
            <person name="Roesemann S."/>
            <person name="Alexander J.E."/>
            <person name="Rich S.A."/>
            <person name="Livny J."/>
            <person name="Vlamakis H."/>
            <person name="Clish C."/>
            <person name="Bullock K."/>
            <person name="Deik A."/>
            <person name="Scott J."/>
            <person name="Pierce K.A."/>
            <person name="Xavier R.J."/>
            <person name="Alm E.J."/>
        </authorList>
    </citation>
    <scope>NUCLEOTIDE SEQUENCE [LARGE SCALE GENOMIC DNA]</scope>
    <source>
        <strain evidence="2 3">BIOML-A110</strain>
    </source>
</reference>
<dbReference type="AlphaFoldDB" id="A0A7J5RYG4"/>
<keyword evidence="1" id="KW-1133">Transmembrane helix</keyword>
<feature type="transmembrane region" description="Helical" evidence="1">
    <location>
        <begin position="43"/>
        <end position="61"/>
    </location>
</feature>
<keyword evidence="1" id="KW-0812">Transmembrane</keyword>
<evidence type="ECO:0000313" key="2">
    <source>
        <dbReference type="EMBL" id="KAB6576219.1"/>
    </source>
</evidence>
<proteinExistence type="predicted"/>
<protein>
    <submittedName>
        <fullName evidence="2">DUF3244 domain-containing protein</fullName>
    </submittedName>
</protein>
<evidence type="ECO:0000256" key="1">
    <source>
        <dbReference type="SAM" id="Phobius"/>
    </source>
</evidence>
<organism evidence="2 3">
    <name type="scientific">Phocaeicola vulgatus</name>
    <name type="common">Bacteroides vulgatus</name>
    <dbReference type="NCBI Taxonomy" id="821"/>
    <lineage>
        <taxon>Bacteria</taxon>
        <taxon>Pseudomonadati</taxon>
        <taxon>Bacteroidota</taxon>
        <taxon>Bacteroidia</taxon>
        <taxon>Bacteroidales</taxon>
        <taxon>Bacteroidaceae</taxon>
        <taxon>Phocaeicola</taxon>
    </lineage>
</organism>
<evidence type="ECO:0000313" key="3">
    <source>
        <dbReference type="Proteomes" id="UP000462922"/>
    </source>
</evidence>
<accession>A0A7J5RYG4</accession>